<organism evidence="1 2">
    <name type="scientific">Parasynechococcus marenigrum (strain WH8102)</name>
    <dbReference type="NCBI Taxonomy" id="84588"/>
    <lineage>
        <taxon>Bacteria</taxon>
        <taxon>Bacillati</taxon>
        <taxon>Cyanobacteriota</taxon>
        <taxon>Cyanophyceae</taxon>
        <taxon>Synechococcales</taxon>
        <taxon>Prochlorococcaceae</taxon>
        <taxon>Parasynechococcus</taxon>
        <taxon>Parasynechococcus marenigrum</taxon>
    </lineage>
</organism>
<keyword evidence="2" id="KW-1185">Reference proteome</keyword>
<dbReference type="EMBL" id="BX569690">
    <property type="protein sequence ID" value="CAE06914.1"/>
    <property type="molecule type" value="Genomic_DNA"/>
</dbReference>
<dbReference type="STRING" id="84588.SYNW0399"/>
<protein>
    <submittedName>
        <fullName evidence="1">Possible polysaccharide export protein</fullName>
    </submittedName>
</protein>
<dbReference type="AlphaFoldDB" id="Q7U959"/>
<dbReference type="CDD" id="cd16440">
    <property type="entry name" value="beta_Kdo_transferase_KpsC_1"/>
    <property type="match status" value="1"/>
</dbReference>
<name>Q7U959_PARMW</name>
<proteinExistence type="predicted"/>
<dbReference type="KEGG" id="syw:SYNW0399"/>
<dbReference type="Proteomes" id="UP000001422">
    <property type="component" value="Chromosome"/>
</dbReference>
<evidence type="ECO:0000313" key="2">
    <source>
        <dbReference type="Proteomes" id="UP000001422"/>
    </source>
</evidence>
<dbReference type="RefSeq" id="WP_011127273.1">
    <property type="nucleotide sequence ID" value="NC_005070.1"/>
</dbReference>
<evidence type="ECO:0000313" key="1">
    <source>
        <dbReference type="EMBL" id="CAE06914.1"/>
    </source>
</evidence>
<dbReference type="GO" id="GO:0000271">
    <property type="term" value="P:polysaccharide biosynthetic process"/>
    <property type="evidence" value="ECO:0007669"/>
    <property type="project" value="InterPro"/>
</dbReference>
<dbReference type="CDD" id="cd16439">
    <property type="entry name" value="beta_Kdo_transferase_KpsC_2"/>
    <property type="match status" value="1"/>
</dbReference>
<reference evidence="1 2" key="1">
    <citation type="journal article" date="2003" name="Nature">
        <title>The genome of a motile marine Synechococcus.</title>
        <authorList>
            <person name="Palenik B."/>
            <person name="Brahamsha B."/>
            <person name="Larimer F."/>
            <person name="Land M."/>
            <person name="Hauser L."/>
            <person name="Chain P."/>
            <person name="Lamerdin J."/>
            <person name="Regala W."/>
            <person name="Allen E.A."/>
            <person name="McCarren J."/>
            <person name="Paulsen I."/>
            <person name="Dufresne A."/>
            <person name="Partensky F."/>
            <person name="Webb E."/>
            <person name="Waterbury J."/>
        </authorList>
    </citation>
    <scope>NUCLEOTIDE SEQUENCE [LARGE SCALE GENOMIC DNA]</scope>
    <source>
        <strain evidence="1 2">WH8102</strain>
    </source>
</reference>
<dbReference type="InterPro" id="IPR007833">
    <property type="entry name" value="Capsule_polysaccharide_synth"/>
</dbReference>
<dbReference type="GO" id="GO:0015774">
    <property type="term" value="P:polysaccharide transport"/>
    <property type="evidence" value="ECO:0007669"/>
    <property type="project" value="InterPro"/>
</dbReference>
<sequence>MIQRFGVPEIGLLAHRTVPALLAPAQLLPGRRRDVEALLAWGRRPSARRVECLGRRWQLPVWHLEDGLLRSLAKGRQHPPLALLVDDLGVHFDATQPSRMEQQIQQPLTPSQHNRARELQQRWCAQRLSKLNPARESPAPAEPFVLVVDQSAGDCSIGLGQAGPESFRCMLQEALRDQPDCLVVVKVHPDVIRGRARGHFRRRDLQHPRIRICADGLHPAALLEQALAVYVVTSQMGFEALLWGRTVHCFGMPFYAGWGLTHDRLPAPVRRVQMVPLEALVHAALVAGTRCVDPHHHQPCPIETLMDAIGLQRRLQGADPQRVEAFGFTPWKQRSLKRFLAGSELRFRLPRALPGPRAEAVAVWGRRARPRLLATARQRALPVLQVEDGFLRSVGLGADLIDPISWVVDRRGMYYDATESSDLEHRLATVHWNEAQLERAEALRQQLVEQAITKYNLSGDGWQRPKGGRRVVLVVGQVESDASIRYGAPGITTNLALLEAVRAAEPEAFLIYKPHPDVVAGLCRSGEGEERAGQVCDCLLGDGSIHALFEQVDALHVLTSLAGFEALLRGVEVNCWGLPFYAGWGLTNDRLSSPRRGRPLPLAALVHAALIDYPRYVSRHSGWFITPEQAIEELVAWRDAPAAPRTLVQALFRHWGRLRSR</sequence>
<dbReference type="eggNOG" id="COG3563">
    <property type="taxonomic scope" value="Bacteria"/>
</dbReference>
<gene>
    <name evidence="1" type="ordered locus">SYNW0399</name>
</gene>
<accession>Q7U959</accession>
<dbReference type="Pfam" id="PF05159">
    <property type="entry name" value="Capsule_synth"/>
    <property type="match status" value="3"/>
</dbReference>
<dbReference type="HOGENOM" id="CLU_025998_0_0_3"/>